<dbReference type="AlphaFoldDB" id="A0A0K8NWS5"/>
<proteinExistence type="predicted"/>
<evidence type="ECO:0000313" key="2">
    <source>
        <dbReference type="EMBL" id="GAP34390.1"/>
    </source>
</evidence>
<evidence type="ECO:0000313" key="3">
    <source>
        <dbReference type="Proteomes" id="UP000037660"/>
    </source>
</evidence>
<dbReference type="Proteomes" id="UP000037660">
    <property type="component" value="Unassembled WGS sequence"/>
</dbReference>
<protein>
    <submittedName>
        <fullName evidence="2">Uncharacterized protein</fullName>
    </submittedName>
</protein>
<feature type="compositionally biased region" description="Gly residues" evidence="1">
    <location>
        <begin position="1"/>
        <end position="10"/>
    </location>
</feature>
<name>A0A0K8NWS5_PISS1</name>
<organism evidence="2 3">
    <name type="scientific">Piscinibacter sakaiensis</name>
    <name type="common">Ideonella sakaiensis</name>
    <dbReference type="NCBI Taxonomy" id="1547922"/>
    <lineage>
        <taxon>Bacteria</taxon>
        <taxon>Pseudomonadati</taxon>
        <taxon>Pseudomonadota</taxon>
        <taxon>Betaproteobacteria</taxon>
        <taxon>Burkholderiales</taxon>
        <taxon>Sphaerotilaceae</taxon>
        <taxon>Piscinibacter</taxon>
    </lineage>
</organism>
<gene>
    <name evidence="2" type="ORF">ISF6_4565</name>
</gene>
<reference evidence="2 3" key="2">
    <citation type="journal article" date="2016" name="Science">
        <title>A bacterium that degrades and assimilates poly(ethylene terephthalate).</title>
        <authorList>
            <person name="Yoshida S."/>
            <person name="Hiraga K."/>
            <person name="Takehana T."/>
            <person name="Taniguchi I."/>
            <person name="Yamaji H."/>
            <person name="Maeda Y."/>
            <person name="Toyohara K."/>
            <person name="Miyamoto K."/>
            <person name="Kimura Y."/>
            <person name="Oda K."/>
        </authorList>
    </citation>
    <scope>NUCLEOTIDE SEQUENCE [LARGE SCALE GENOMIC DNA]</scope>
    <source>
        <strain evidence="3">NBRC 110686 / TISTR 2288 / 201-F6</strain>
    </source>
</reference>
<sequence>MHHGLLGAGGRRPLSPSAGGGLLTGLGAHRGSIDDVAERLPRPPTHPNRERYCGKRLLRRTVGRFAGPVKH</sequence>
<accession>A0A0K8NWS5</accession>
<comment type="caution">
    <text evidence="2">The sequence shown here is derived from an EMBL/GenBank/DDBJ whole genome shotgun (WGS) entry which is preliminary data.</text>
</comment>
<reference evidence="3" key="1">
    <citation type="submission" date="2015-07" db="EMBL/GenBank/DDBJ databases">
        <title>Discovery of a poly(ethylene terephthalate assimilation.</title>
        <authorList>
            <person name="Yoshida S."/>
            <person name="Hiraga K."/>
            <person name="Takehana T."/>
            <person name="Taniguchi I."/>
            <person name="Yamaji H."/>
            <person name="Maeda Y."/>
            <person name="Toyohara K."/>
            <person name="Miyamoto K."/>
            <person name="Kimura Y."/>
            <person name="Oda K."/>
        </authorList>
    </citation>
    <scope>NUCLEOTIDE SEQUENCE [LARGE SCALE GENOMIC DNA]</scope>
    <source>
        <strain evidence="3">NBRC 110686 / TISTR 2288 / 201-F6</strain>
    </source>
</reference>
<evidence type="ECO:0000256" key="1">
    <source>
        <dbReference type="SAM" id="MobiDB-lite"/>
    </source>
</evidence>
<feature type="region of interest" description="Disordered" evidence="1">
    <location>
        <begin position="1"/>
        <end position="28"/>
    </location>
</feature>
<keyword evidence="3" id="KW-1185">Reference proteome</keyword>
<dbReference type="STRING" id="1547922.ISF6_4565"/>
<dbReference type="EMBL" id="BBYR01000007">
    <property type="protein sequence ID" value="GAP34390.1"/>
    <property type="molecule type" value="Genomic_DNA"/>
</dbReference>